<protein>
    <submittedName>
        <fullName evidence="2">Helix-turn-helix domain-containing protein</fullName>
    </submittedName>
</protein>
<reference evidence="2 3" key="1">
    <citation type="submission" date="2024-04" db="EMBL/GenBank/DDBJ databases">
        <title>draft genome sequnece of Paenibacillus filicis.</title>
        <authorList>
            <person name="Kim D.-U."/>
        </authorList>
    </citation>
    <scope>NUCLEOTIDE SEQUENCE [LARGE SCALE GENOMIC DNA]</scope>
    <source>
        <strain evidence="2 3">KACC14197</strain>
    </source>
</reference>
<dbReference type="InterPro" id="IPR036390">
    <property type="entry name" value="WH_DNA-bd_sf"/>
</dbReference>
<dbReference type="Proteomes" id="UP001469365">
    <property type="component" value="Unassembled WGS sequence"/>
</dbReference>
<name>A0ABU9DQQ4_9BACL</name>
<dbReference type="SUPFAM" id="SSF46785">
    <property type="entry name" value="Winged helix' DNA-binding domain"/>
    <property type="match status" value="1"/>
</dbReference>
<evidence type="ECO:0000256" key="1">
    <source>
        <dbReference type="ARBA" id="ARBA00023125"/>
    </source>
</evidence>
<proteinExistence type="predicted"/>
<sequence>MNNPEVKELYRLEFAEQAIALLNPLRAEVLRVLQEPASASEVGRQLGEPAQKVNYHLKALEKVGLIRRSGTRQVKNLVEVLYQSIARTYLIPDSFGWPEETVQRMKDQGALLHLIQASERMRGDAMRLMEKSDLDEVPSAVLETEIYLPDEAARQAFIRDYAEAVRVLSEKYKPAGRGAGFRVMTAVYPEPEHKEDRA</sequence>
<evidence type="ECO:0000313" key="2">
    <source>
        <dbReference type="EMBL" id="MEK8131213.1"/>
    </source>
</evidence>
<keyword evidence="1" id="KW-0238">DNA-binding</keyword>
<dbReference type="CDD" id="cd00090">
    <property type="entry name" value="HTH_ARSR"/>
    <property type="match status" value="1"/>
</dbReference>
<evidence type="ECO:0000313" key="3">
    <source>
        <dbReference type="Proteomes" id="UP001469365"/>
    </source>
</evidence>
<dbReference type="InterPro" id="IPR011991">
    <property type="entry name" value="ArsR-like_HTH"/>
</dbReference>
<dbReference type="Gene3D" id="1.10.10.10">
    <property type="entry name" value="Winged helix-like DNA-binding domain superfamily/Winged helix DNA-binding domain"/>
    <property type="match status" value="1"/>
</dbReference>
<organism evidence="2 3">
    <name type="scientific">Paenibacillus filicis</name>
    <dbReference type="NCBI Taxonomy" id="669464"/>
    <lineage>
        <taxon>Bacteria</taxon>
        <taxon>Bacillati</taxon>
        <taxon>Bacillota</taxon>
        <taxon>Bacilli</taxon>
        <taxon>Bacillales</taxon>
        <taxon>Paenibacillaceae</taxon>
        <taxon>Paenibacillus</taxon>
    </lineage>
</organism>
<keyword evidence="3" id="KW-1185">Reference proteome</keyword>
<gene>
    <name evidence="2" type="ORF">WMW72_25225</name>
</gene>
<dbReference type="EMBL" id="JBBPCC010000019">
    <property type="protein sequence ID" value="MEK8131213.1"/>
    <property type="molecule type" value="Genomic_DNA"/>
</dbReference>
<comment type="caution">
    <text evidence="2">The sequence shown here is derived from an EMBL/GenBank/DDBJ whole genome shotgun (WGS) entry which is preliminary data.</text>
</comment>
<accession>A0ABU9DQQ4</accession>
<dbReference type="InterPro" id="IPR036388">
    <property type="entry name" value="WH-like_DNA-bd_sf"/>
</dbReference>
<dbReference type="RefSeq" id="WP_341418341.1">
    <property type="nucleotide sequence ID" value="NZ_JBBPCC010000019.1"/>
</dbReference>
<dbReference type="Pfam" id="PF12840">
    <property type="entry name" value="HTH_20"/>
    <property type="match status" value="1"/>
</dbReference>